<proteinExistence type="predicted"/>
<dbReference type="InterPro" id="IPR032675">
    <property type="entry name" value="LRR_dom_sf"/>
</dbReference>
<dbReference type="Pfam" id="PF13306">
    <property type="entry name" value="LRR_5"/>
    <property type="match status" value="4"/>
</dbReference>
<name>A2F532_TRIV3</name>
<dbReference type="Proteomes" id="UP000001542">
    <property type="component" value="Unassembled WGS sequence"/>
</dbReference>
<dbReference type="KEGG" id="tva:4757798"/>
<dbReference type="InParanoid" id="A2F532"/>
<protein>
    <submittedName>
        <fullName evidence="3">Surface antigen BspA-like</fullName>
    </submittedName>
</protein>
<gene>
    <name evidence="3" type="ORF">TVAG_216970</name>
</gene>
<organism evidence="3 4">
    <name type="scientific">Trichomonas vaginalis (strain ATCC PRA-98 / G3)</name>
    <dbReference type="NCBI Taxonomy" id="412133"/>
    <lineage>
        <taxon>Eukaryota</taxon>
        <taxon>Metamonada</taxon>
        <taxon>Parabasalia</taxon>
        <taxon>Trichomonadida</taxon>
        <taxon>Trichomonadidae</taxon>
        <taxon>Trichomonas</taxon>
    </lineage>
</organism>
<evidence type="ECO:0000256" key="1">
    <source>
        <dbReference type="SAM" id="MobiDB-lite"/>
    </source>
</evidence>
<dbReference type="PANTHER" id="PTHR45661">
    <property type="entry name" value="SURFACE ANTIGEN"/>
    <property type="match status" value="1"/>
</dbReference>
<dbReference type="InterPro" id="IPR026906">
    <property type="entry name" value="LRR_5"/>
</dbReference>
<dbReference type="AlphaFoldDB" id="A2F532"/>
<reference evidence="3" key="1">
    <citation type="submission" date="2006-10" db="EMBL/GenBank/DDBJ databases">
        <authorList>
            <person name="Amadeo P."/>
            <person name="Zhao Q."/>
            <person name="Wortman J."/>
            <person name="Fraser-Liggett C."/>
            <person name="Carlton J."/>
        </authorList>
    </citation>
    <scope>NUCLEOTIDE SEQUENCE</scope>
    <source>
        <strain evidence="3">G3</strain>
    </source>
</reference>
<keyword evidence="4" id="KW-1185">Reference proteome</keyword>
<dbReference type="RefSeq" id="XP_001312905.1">
    <property type="nucleotide sequence ID" value="XM_001312904.1"/>
</dbReference>
<dbReference type="InterPro" id="IPR053139">
    <property type="entry name" value="Surface_bspA-like"/>
</dbReference>
<reference evidence="3" key="2">
    <citation type="journal article" date="2007" name="Science">
        <title>Draft genome sequence of the sexually transmitted pathogen Trichomonas vaginalis.</title>
        <authorList>
            <person name="Carlton J.M."/>
            <person name="Hirt R.P."/>
            <person name="Silva J.C."/>
            <person name="Delcher A.L."/>
            <person name="Schatz M."/>
            <person name="Zhao Q."/>
            <person name="Wortman J.R."/>
            <person name="Bidwell S.L."/>
            <person name="Alsmark U.C.M."/>
            <person name="Besteiro S."/>
            <person name="Sicheritz-Ponten T."/>
            <person name="Noel C.J."/>
            <person name="Dacks J.B."/>
            <person name="Foster P.G."/>
            <person name="Simillion C."/>
            <person name="Van de Peer Y."/>
            <person name="Miranda-Saavedra D."/>
            <person name="Barton G.J."/>
            <person name="Westrop G.D."/>
            <person name="Mueller S."/>
            <person name="Dessi D."/>
            <person name="Fiori P.L."/>
            <person name="Ren Q."/>
            <person name="Paulsen I."/>
            <person name="Zhang H."/>
            <person name="Bastida-Corcuera F.D."/>
            <person name="Simoes-Barbosa A."/>
            <person name="Brown M.T."/>
            <person name="Hayes R.D."/>
            <person name="Mukherjee M."/>
            <person name="Okumura C.Y."/>
            <person name="Schneider R."/>
            <person name="Smith A.J."/>
            <person name="Vanacova S."/>
            <person name="Villalvazo M."/>
            <person name="Haas B.J."/>
            <person name="Pertea M."/>
            <person name="Feldblyum T.V."/>
            <person name="Utterback T.R."/>
            <person name="Shu C.L."/>
            <person name="Osoegawa K."/>
            <person name="de Jong P.J."/>
            <person name="Hrdy I."/>
            <person name="Horvathova L."/>
            <person name="Zubacova Z."/>
            <person name="Dolezal P."/>
            <person name="Malik S.B."/>
            <person name="Logsdon J.M. Jr."/>
            <person name="Henze K."/>
            <person name="Gupta A."/>
            <person name="Wang C.C."/>
            <person name="Dunne R.L."/>
            <person name="Upcroft J.A."/>
            <person name="Upcroft P."/>
            <person name="White O."/>
            <person name="Salzberg S.L."/>
            <person name="Tang P."/>
            <person name="Chiu C.-H."/>
            <person name="Lee Y.-S."/>
            <person name="Embley T.M."/>
            <person name="Coombs G.H."/>
            <person name="Mottram J.C."/>
            <person name="Tachezy J."/>
            <person name="Fraser-Liggett C.M."/>
            <person name="Johnson P.J."/>
        </authorList>
    </citation>
    <scope>NUCLEOTIDE SEQUENCE [LARGE SCALE GENOMIC DNA]</scope>
    <source>
        <strain evidence="3">G3</strain>
    </source>
</reference>
<feature type="chain" id="PRO_5002643626" evidence="2">
    <location>
        <begin position="21"/>
        <end position="848"/>
    </location>
</feature>
<feature type="signal peptide" evidence="2">
    <location>
        <begin position="1"/>
        <end position="20"/>
    </location>
</feature>
<dbReference type="SUPFAM" id="SSF52058">
    <property type="entry name" value="L domain-like"/>
    <property type="match status" value="1"/>
</dbReference>
<keyword evidence="2" id="KW-0732">Signal</keyword>
<dbReference type="VEuPathDB" id="TrichDB:TVAG_216970"/>
<evidence type="ECO:0000313" key="3">
    <source>
        <dbReference type="EMBL" id="EAX99975.1"/>
    </source>
</evidence>
<evidence type="ECO:0000256" key="2">
    <source>
        <dbReference type="SAM" id="SignalP"/>
    </source>
</evidence>
<dbReference type="EMBL" id="DS113618">
    <property type="protein sequence ID" value="EAX99975.1"/>
    <property type="molecule type" value="Genomic_DNA"/>
</dbReference>
<feature type="region of interest" description="Disordered" evidence="1">
    <location>
        <begin position="245"/>
        <end position="278"/>
    </location>
</feature>
<sequence>MLSCLFLIGVLQSLERNGLTYELNSDGIATFQNSSLEEVHLERKFIYNGTEYELTIISPVQNSIIKVLWIPSTVITINEITKLSNLQQIQFIDPSKTEIGFVDIGEKWFDGSTITGKVTIPKTVENIGNYSFRNTKIESLVFKSDDYISIGKYAFYGCTELKSISNFPQNANLRRSCFENCKQLNLRNKDLLNCQWDHIGAYAFRNSPLNIDFIRLHVVSIKEFAFEGSSIKKLFVEYKNDAENGIDEGGIDEGGDDEGGIDEGGDDEGVIDEGGDDEGGDDESWVELMFEENCFANMQPLYKVDLIVPNDFSFQKPIFFGTDIGQLYIKTKNITSSSITFIGSTFQNTNFLSSISDSNYVQIIIISDNINFMRSCFSGTTGLRTMCIQSCLIKIDEYAFFNSSIQRFEVAQLMKMEFEEDSSGDDENKILIDDESERLSDDEGSRVDEESDEDYQPYIGIQHEKSQVVVDNYNKALNSGQIDYIAKYAFSESKLEEIVFKLKNYSINNIKKGGFKNCKYLKRIPAIFGTIFPFAISGADINTITLQAKKISTNAITYCKSLKVIIIEKTVEDLGPKFFDFCDNVETLIFADGDQLLEIKEASFQLYKFINVNFGNRVSVIGAYAFMQSSISGTLELPAGLKVIKERAFESCKNLDGMLIFDKCNKLEYLGSGCFQACSGFIGQLKLPESVTYIGPNCFAECKFCGDIIIPDKVVNINHNCFYKCQDFSGYIKIGKSVKYIGKYAFAECSGISSIIEFDNMDVDNITIDSFAFYGCNSISGSLILPNSVVYIGEAAFYGCSDLSNELILPSQLKYLDKYAFAYCKGFTGYITIPKSIEVIGEHCFQGC</sequence>
<dbReference type="VEuPathDB" id="TrichDB:TVAGG3_0540250"/>
<dbReference type="Gene3D" id="3.80.10.10">
    <property type="entry name" value="Ribonuclease Inhibitor"/>
    <property type="match status" value="4"/>
</dbReference>
<dbReference type="SMR" id="A2F532"/>
<accession>A2F532</accession>
<feature type="region of interest" description="Disordered" evidence="1">
    <location>
        <begin position="419"/>
        <end position="452"/>
    </location>
</feature>
<feature type="compositionally biased region" description="Basic and acidic residues" evidence="1">
    <location>
        <begin position="426"/>
        <end position="448"/>
    </location>
</feature>
<evidence type="ECO:0000313" key="4">
    <source>
        <dbReference type="Proteomes" id="UP000001542"/>
    </source>
</evidence>
<dbReference type="PANTHER" id="PTHR45661:SF3">
    <property type="entry name" value="IG-LIKE DOMAIN-CONTAINING PROTEIN"/>
    <property type="match status" value="1"/>
</dbReference>